<dbReference type="CDD" id="cd13952">
    <property type="entry name" value="7tm_classB"/>
    <property type="match status" value="1"/>
</dbReference>
<evidence type="ECO:0000313" key="12">
    <source>
        <dbReference type="Proteomes" id="UP000790347"/>
    </source>
</evidence>
<dbReference type="Gene3D" id="1.20.1070.10">
    <property type="entry name" value="Rhodopsin 7-helix transmembrane proteins"/>
    <property type="match status" value="1"/>
</dbReference>
<evidence type="ECO:0000256" key="8">
    <source>
        <dbReference type="SAM" id="Phobius"/>
    </source>
</evidence>
<feature type="transmembrane region" description="Helical" evidence="8">
    <location>
        <begin position="737"/>
        <end position="758"/>
    </location>
</feature>
<dbReference type="Pfam" id="PF01825">
    <property type="entry name" value="GPS"/>
    <property type="match status" value="1"/>
</dbReference>
<gene>
    <name evidence="11" type="ORF">DERF_002348</name>
</gene>
<dbReference type="PANTHER" id="PTHR15323:SF6">
    <property type="entry name" value="CELL DIVISION CYCLE PROTEIN 123 HOMOLOG"/>
    <property type="match status" value="1"/>
</dbReference>
<feature type="domain" description="G-protein coupled receptors family 2 profile 2" evidence="10">
    <location>
        <begin position="693"/>
        <end position="961"/>
    </location>
</feature>
<organism evidence="11 12">
    <name type="scientific">Dermatophagoides farinae</name>
    <name type="common">American house dust mite</name>
    <dbReference type="NCBI Taxonomy" id="6954"/>
    <lineage>
        <taxon>Eukaryota</taxon>
        <taxon>Metazoa</taxon>
        <taxon>Ecdysozoa</taxon>
        <taxon>Arthropoda</taxon>
        <taxon>Chelicerata</taxon>
        <taxon>Arachnida</taxon>
        <taxon>Acari</taxon>
        <taxon>Acariformes</taxon>
        <taxon>Sarcoptiformes</taxon>
        <taxon>Astigmata</taxon>
        <taxon>Psoroptidia</taxon>
        <taxon>Analgoidea</taxon>
        <taxon>Pyroglyphidae</taxon>
        <taxon>Dermatophagoidinae</taxon>
        <taxon>Dermatophagoides</taxon>
    </lineage>
</organism>
<evidence type="ECO:0000259" key="10">
    <source>
        <dbReference type="PROSITE" id="PS50261"/>
    </source>
</evidence>
<feature type="transmembrane region" description="Helical" evidence="8">
    <location>
        <begin position="770"/>
        <end position="800"/>
    </location>
</feature>
<evidence type="ECO:0000256" key="4">
    <source>
        <dbReference type="ARBA" id="ARBA00022989"/>
    </source>
</evidence>
<dbReference type="Pfam" id="PF07065">
    <property type="entry name" value="D123"/>
    <property type="match status" value="1"/>
</dbReference>
<feature type="transmembrane region" description="Helical" evidence="8">
    <location>
        <begin position="812"/>
        <end position="833"/>
    </location>
</feature>
<reference evidence="11" key="1">
    <citation type="submission" date="2013-05" db="EMBL/GenBank/DDBJ databases">
        <authorList>
            <person name="Yim A.K.Y."/>
            <person name="Chan T.F."/>
            <person name="Ji K.M."/>
            <person name="Liu X.Y."/>
            <person name="Zhou J.W."/>
            <person name="Li R.Q."/>
            <person name="Yang K.Y."/>
            <person name="Li J."/>
            <person name="Li M."/>
            <person name="Law P.T.W."/>
            <person name="Wu Y.L."/>
            <person name="Cai Z.L."/>
            <person name="Qin H."/>
            <person name="Bao Y."/>
            <person name="Leung R.K.K."/>
            <person name="Ng P.K.S."/>
            <person name="Zou J."/>
            <person name="Zhong X.J."/>
            <person name="Ran P.X."/>
            <person name="Zhong N.S."/>
            <person name="Liu Z.G."/>
            <person name="Tsui S.K.W."/>
        </authorList>
    </citation>
    <scope>NUCLEOTIDE SEQUENCE</scope>
    <source>
        <strain evidence="11">Derf</strain>
        <tissue evidence="11">Whole organism</tissue>
    </source>
</reference>
<evidence type="ECO:0000313" key="11">
    <source>
        <dbReference type="EMBL" id="KAH9528398.1"/>
    </source>
</evidence>
<keyword evidence="4 8" id="KW-1133">Transmembrane helix</keyword>
<evidence type="ECO:0000256" key="1">
    <source>
        <dbReference type="ARBA" id="ARBA00004141"/>
    </source>
</evidence>
<dbReference type="GO" id="GO:0004930">
    <property type="term" value="F:G protein-coupled receptor activity"/>
    <property type="evidence" value="ECO:0007669"/>
    <property type="project" value="InterPro"/>
</dbReference>
<dbReference type="PANTHER" id="PTHR15323">
    <property type="entry name" value="D123 PROTEIN"/>
    <property type="match status" value="1"/>
</dbReference>
<accession>A0A922LAJ0</accession>
<dbReference type="GO" id="GO:0007166">
    <property type="term" value="P:cell surface receptor signaling pathway"/>
    <property type="evidence" value="ECO:0007669"/>
    <property type="project" value="InterPro"/>
</dbReference>
<comment type="subcellular location">
    <subcellularLocation>
        <location evidence="1">Membrane</location>
        <topology evidence="1">Multi-pass membrane protein</topology>
    </subcellularLocation>
</comment>
<dbReference type="GO" id="GO:0005737">
    <property type="term" value="C:cytoplasm"/>
    <property type="evidence" value="ECO:0007669"/>
    <property type="project" value="TreeGrafter"/>
</dbReference>
<comment type="similarity">
    <text evidence="2">Belongs to the CDC123 family.</text>
</comment>
<name>A0A922LAJ0_DERFA</name>
<protein>
    <recommendedName>
        <fullName evidence="13">Cell division cycle protein 123 homolog</fullName>
    </recommendedName>
</protein>
<dbReference type="InterPro" id="IPR000203">
    <property type="entry name" value="GPS"/>
</dbReference>
<proteinExistence type="inferred from homology"/>
<evidence type="ECO:0000256" key="3">
    <source>
        <dbReference type="ARBA" id="ARBA00022692"/>
    </source>
</evidence>
<feature type="transmembrane region" description="Helical" evidence="8">
    <location>
        <begin position="934"/>
        <end position="955"/>
    </location>
</feature>
<sequence length="1061" mass="122814">MLVDDVLKCSFSSWFSILGHLSIESDIIEIDDKFREYLLSDGIILPECCNSESYHVTNGNGHNQNGHSDDHDDDNGIDWDDNHDDPSDNNEEINVIEFPQIEKRIRRSLRRYGNLFPKLNWSSCEDASWVQANGTKCSDLTSVFLMLKSSDKIVHDLTDPFDHCSDFDCHNPPKFQYQLILRKWINMNPSMEFRCFIGNQTLLAICQRDVRTFYEYIGSEKSQIIQDIQNFFEENIRGKFPLDNFVIDILRPTIQTIQLIDVNVFGELTDSLLFDWDELLANASAVQRGDSIPVEFRYIENRFGVQRGRFELNSLPLDVFNVFGQLNFNNTNDEKCSLNCYEPKNHTRISCENGFSSYRLKRSNRIILEHPVGKQNLPKSVEHLRCLKTFSCQRPTDKPPATSTLTPFPPDEIGNHIQEIDSIYEQIKNESQSITPDKLEEFLSDLTEIIKNITISNVNMANLTYSSLLVVDNLLGRSETWLNMTNVQRLKSSDKVLNLAENLALLMNKKQEEEPFDDRPIVVIECSNVLLHSKYSTLQSNQSLMYELNNTRLSLPSMSLSSNSTDKISISSTASLVNSKNLISQICGNDTMNEFQLLNTPIVSMVINDDNKTVHFPEPHYFNLETTNYDRLIFGDKPTCYYWNITEKCWSTEGCYYRKIQSNRSASICECNHLTSIVIIVDIYGRDGDDQIKTWLTRITSTITILCTMIALFISFRYNRETLNVLNDQFRTKSNLFLLNFHMGIWLVVSHLIILFGLEREKDEPNLLCQSISIILLFSLLAMICFTFLKCFHCSWFIVFSPLGVAISSRNYLLIGYISPMAIIGIGLTWFYWTETQVWQDVLESLCGRYFCWLSSYRYTKHIWLFLGPLYGLFTTNLILFVLIMYRYCTSPIHTRSSKTKHLFSVMLNAFLFFCNFGLTWLLAIIYINEQIPIPYLFSILFIILNGSQGIFLLTEQVFRFFKRKNRIKQTKTMSTKMRTSISVNSSNISYGSGSGSFNEVQKSSYNKINGDSILSSSQQQEIQPSYRRTEMLEKENHLNENDEHDHNNNNNINKQNHHNH</sequence>
<keyword evidence="12" id="KW-1185">Reference proteome</keyword>
<keyword evidence="6" id="KW-1015">Disulfide bond</keyword>
<dbReference type="GO" id="GO:0016020">
    <property type="term" value="C:membrane"/>
    <property type="evidence" value="ECO:0007669"/>
    <property type="project" value="UniProtKB-SubCell"/>
</dbReference>
<feature type="transmembrane region" description="Helical" evidence="8">
    <location>
        <begin position="906"/>
        <end position="928"/>
    </location>
</feature>
<dbReference type="Gene3D" id="2.60.220.50">
    <property type="match status" value="1"/>
</dbReference>
<dbReference type="InterPro" id="IPR046338">
    <property type="entry name" value="GAIN_dom_sf"/>
</dbReference>
<feature type="domain" description="GAIN-B" evidence="9">
    <location>
        <begin position="542"/>
        <end position="687"/>
    </location>
</feature>
<keyword evidence="3 8" id="KW-0812">Transmembrane</keyword>
<evidence type="ECO:0000256" key="7">
    <source>
        <dbReference type="SAM" id="MobiDB-lite"/>
    </source>
</evidence>
<dbReference type="Proteomes" id="UP000790347">
    <property type="component" value="Unassembled WGS sequence"/>
</dbReference>
<feature type="transmembrane region" description="Helical" evidence="8">
    <location>
        <begin position="695"/>
        <end position="716"/>
    </location>
</feature>
<feature type="compositionally biased region" description="Acidic residues" evidence="7">
    <location>
        <begin position="71"/>
        <end position="91"/>
    </location>
</feature>
<keyword evidence="5 8" id="KW-0472">Membrane</keyword>
<evidence type="ECO:0000259" key="9">
    <source>
        <dbReference type="PROSITE" id="PS50221"/>
    </source>
</evidence>
<feature type="region of interest" description="Disordered" evidence="7">
    <location>
        <begin position="59"/>
        <end position="93"/>
    </location>
</feature>
<feature type="region of interest" description="Disordered" evidence="7">
    <location>
        <begin position="1040"/>
        <end position="1061"/>
    </location>
</feature>
<dbReference type="EMBL" id="ASGP02000001">
    <property type="protein sequence ID" value="KAH9528398.1"/>
    <property type="molecule type" value="Genomic_DNA"/>
</dbReference>
<dbReference type="InterPro" id="IPR057244">
    <property type="entry name" value="GAIN_B"/>
</dbReference>
<dbReference type="Pfam" id="PF00002">
    <property type="entry name" value="7tm_2"/>
    <property type="match status" value="1"/>
</dbReference>
<dbReference type="PROSITE" id="PS50221">
    <property type="entry name" value="GAIN_B"/>
    <property type="match status" value="1"/>
</dbReference>
<comment type="caution">
    <text evidence="11">The sequence shown here is derived from an EMBL/GenBank/DDBJ whole genome shotgun (WGS) entry which is preliminary data.</text>
</comment>
<reference evidence="11" key="2">
    <citation type="journal article" date="2022" name="Res Sq">
        <title>Comparative Genomics Reveals Insights into the Divergent Evolution of Astigmatic Mites and Household Pest Adaptations.</title>
        <authorList>
            <person name="Xiong Q."/>
            <person name="Wan A.T.-Y."/>
            <person name="Liu X.-Y."/>
            <person name="Fung C.S.-H."/>
            <person name="Xiao X."/>
            <person name="Malainual N."/>
            <person name="Hou J."/>
            <person name="Wang L."/>
            <person name="Wang M."/>
            <person name="Yang K."/>
            <person name="Cui Y."/>
            <person name="Leung E."/>
            <person name="Nong W."/>
            <person name="Shin S.-K."/>
            <person name="Au S."/>
            <person name="Jeong K.Y."/>
            <person name="Chew F.T."/>
            <person name="Hui J."/>
            <person name="Leung T.F."/>
            <person name="Tungtrongchitr A."/>
            <person name="Zhong N."/>
            <person name="Liu Z."/>
            <person name="Tsui S."/>
        </authorList>
    </citation>
    <scope>NUCLEOTIDE SEQUENCE</scope>
    <source>
        <strain evidence="11">Derf</strain>
        <tissue evidence="11">Whole organism</tissue>
    </source>
</reference>
<dbReference type="InterPro" id="IPR009772">
    <property type="entry name" value="CDC123"/>
</dbReference>
<dbReference type="InterPro" id="IPR017981">
    <property type="entry name" value="GPCR_2-like_7TM"/>
</dbReference>
<evidence type="ECO:0008006" key="13">
    <source>
        <dbReference type="Google" id="ProtNLM"/>
    </source>
</evidence>
<feature type="transmembrane region" description="Helical" evidence="8">
    <location>
        <begin position="863"/>
        <end position="886"/>
    </location>
</feature>
<dbReference type="SMART" id="SM00303">
    <property type="entry name" value="GPS"/>
    <property type="match status" value="1"/>
</dbReference>
<dbReference type="AlphaFoldDB" id="A0A922LAJ0"/>
<evidence type="ECO:0000256" key="5">
    <source>
        <dbReference type="ARBA" id="ARBA00023136"/>
    </source>
</evidence>
<dbReference type="InterPro" id="IPR000832">
    <property type="entry name" value="GPCR_2_secretin-like"/>
</dbReference>
<dbReference type="PROSITE" id="PS50261">
    <property type="entry name" value="G_PROTEIN_RECEP_F2_4"/>
    <property type="match status" value="1"/>
</dbReference>
<evidence type="ECO:0000256" key="2">
    <source>
        <dbReference type="ARBA" id="ARBA00011047"/>
    </source>
</evidence>
<evidence type="ECO:0000256" key="6">
    <source>
        <dbReference type="ARBA" id="ARBA00023157"/>
    </source>
</evidence>